<dbReference type="Pfam" id="PF02205">
    <property type="entry name" value="WH2"/>
    <property type="match status" value="1"/>
</dbReference>
<evidence type="ECO:0000313" key="4">
    <source>
        <dbReference type="Proteomes" id="UP001206595"/>
    </source>
</evidence>
<dbReference type="GeneID" id="75913819"/>
<dbReference type="RefSeq" id="XP_051445286.1">
    <property type="nucleotide sequence ID" value="XM_051588474.1"/>
</dbReference>
<name>A0AAD5EBD7_UMBRA</name>
<evidence type="ECO:0000256" key="1">
    <source>
        <dbReference type="SAM" id="MobiDB-lite"/>
    </source>
</evidence>
<accession>A0AAD5EBD7</accession>
<feature type="region of interest" description="Disordered" evidence="1">
    <location>
        <begin position="1"/>
        <end position="96"/>
    </location>
</feature>
<feature type="compositionally biased region" description="Low complexity" evidence="1">
    <location>
        <begin position="57"/>
        <end position="70"/>
    </location>
</feature>
<dbReference type="Proteomes" id="UP001206595">
    <property type="component" value="Unassembled WGS sequence"/>
</dbReference>
<dbReference type="SMART" id="SM00246">
    <property type="entry name" value="WH2"/>
    <property type="match status" value="1"/>
</dbReference>
<protein>
    <recommendedName>
        <fullName evidence="2">WH2 domain-containing protein</fullName>
    </recommendedName>
</protein>
<evidence type="ECO:0000313" key="3">
    <source>
        <dbReference type="EMBL" id="KAI8580282.1"/>
    </source>
</evidence>
<dbReference type="PROSITE" id="PS51082">
    <property type="entry name" value="WH2"/>
    <property type="match status" value="1"/>
</dbReference>
<proteinExistence type="predicted"/>
<dbReference type="GO" id="GO:0003779">
    <property type="term" value="F:actin binding"/>
    <property type="evidence" value="ECO:0007669"/>
    <property type="project" value="InterPro"/>
</dbReference>
<keyword evidence="4" id="KW-1185">Reference proteome</keyword>
<dbReference type="EMBL" id="MU620913">
    <property type="protein sequence ID" value="KAI8580282.1"/>
    <property type="molecule type" value="Genomic_DNA"/>
</dbReference>
<organism evidence="3 4">
    <name type="scientific">Umbelopsis ramanniana AG</name>
    <dbReference type="NCBI Taxonomy" id="1314678"/>
    <lineage>
        <taxon>Eukaryota</taxon>
        <taxon>Fungi</taxon>
        <taxon>Fungi incertae sedis</taxon>
        <taxon>Mucoromycota</taxon>
        <taxon>Mucoromycotina</taxon>
        <taxon>Umbelopsidomycetes</taxon>
        <taxon>Umbelopsidales</taxon>
        <taxon>Umbelopsidaceae</taxon>
        <taxon>Umbelopsis</taxon>
    </lineage>
</organism>
<dbReference type="AlphaFoldDB" id="A0AAD5EBD7"/>
<reference evidence="3" key="1">
    <citation type="submission" date="2021-06" db="EMBL/GenBank/DDBJ databases">
        <authorList>
            <consortium name="DOE Joint Genome Institute"/>
            <person name="Mondo S.J."/>
            <person name="Amses K.R."/>
            <person name="Simmons D.R."/>
            <person name="Longcore J.E."/>
            <person name="Seto K."/>
            <person name="Alves G.H."/>
            <person name="Bonds A.E."/>
            <person name="Quandt C.A."/>
            <person name="Davis W.J."/>
            <person name="Chang Y."/>
            <person name="Letcher P.M."/>
            <person name="Powell M.J."/>
            <person name="Kuo A."/>
            <person name="Labutti K."/>
            <person name="Pangilinan J."/>
            <person name="Andreopoulos W."/>
            <person name="Tritt A."/>
            <person name="Riley R."/>
            <person name="Hundley H."/>
            <person name="Johnson J."/>
            <person name="Lipzen A."/>
            <person name="Barry K."/>
            <person name="Berbee M.L."/>
            <person name="Buchler N.E."/>
            <person name="Grigoriev I.V."/>
            <person name="Spatafora J.W."/>
            <person name="Stajich J.E."/>
            <person name="James T.Y."/>
        </authorList>
    </citation>
    <scope>NUCLEOTIDE SEQUENCE</scope>
    <source>
        <strain evidence="3">AG</strain>
    </source>
</reference>
<evidence type="ECO:0000259" key="2">
    <source>
        <dbReference type="PROSITE" id="PS51082"/>
    </source>
</evidence>
<gene>
    <name evidence="3" type="ORF">K450DRAFT_237717</name>
</gene>
<comment type="caution">
    <text evidence="3">The sequence shown here is derived from an EMBL/GenBank/DDBJ whole genome shotgun (WGS) entry which is preliminary data.</text>
</comment>
<reference evidence="3" key="2">
    <citation type="journal article" date="2022" name="Proc. Natl. Acad. Sci. U.S.A.">
        <title>Diploid-dominant life cycles characterize the early evolution of Fungi.</title>
        <authorList>
            <person name="Amses K.R."/>
            <person name="Simmons D.R."/>
            <person name="Longcore J.E."/>
            <person name="Mondo S.J."/>
            <person name="Seto K."/>
            <person name="Jeronimo G.H."/>
            <person name="Bonds A.E."/>
            <person name="Quandt C.A."/>
            <person name="Davis W.J."/>
            <person name="Chang Y."/>
            <person name="Federici B.A."/>
            <person name="Kuo A."/>
            <person name="LaButti K."/>
            <person name="Pangilinan J."/>
            <person name="Andreopoulos W."/>
            <person name="Tritt A."/>
            <person name="Riley R."/>
            <person name="Hundley H."/>
            <person name="Johnson J."/>
            <person name="Lipzen A."/>
            <person name="Barry K."/>
            <person name="Lang B.F."/>
            <person name="Cuomo C.A."/>
            <person name="Buchler N.E."/>
            <person name="Grigoriev I.V."/>
            <person name="Spatafora J.W."/>
            <person name="Stajich J.E."/>
            <person name="James T.Y."/>
        </authorList>
    </citation>
    <scope>NUCLEOTIDE SEQUENCE</scope>
    <source>
        <strain evidence="3">AG</strain>
    </source>
</reference>
<sequence length="96" mass="9602">MADRNALLDQIQKGRRLKKATTNDRSAPIVDAKPSGGGMGATAMARPPPMGGSGMKTATAPAAAAPQAPQLGGLFAGGMPTLKKTQGSAVETGRSK</sequence>
<dbReference type="InterPro" id="IPR003124">
    <property type="entry name" value="WH2_dom"/>
</dbReference>
<feature type="domain" description="WH2" evidence="2">
    <location>
        <begin position="3"/>
        <end position="20"/>
    </location>
</feature>